<evidence type="ECO:0000313" key="9">
    <source>
        <dbReference type="EMBL" id="KAJ8030765.1"/>
    </source>
</evidence>
<evidence type="ECO:0000256" key="1">
    <source>
        <dbReference type="ARBA" id="ARBA00009897"/>
    </source>
</evidence>
<dbReference type="OrthoDB" id="77835at2759"/>
<dbReference type="EMBL" id="JAIZAY010000013">
    <property type="protein sequence ID" value="KAJ8030765.1"/>
    <property type="molecule type" value="Genomic_DNA"/>
</dbReference>
<dbReference type="GO" id="GO:0016020">
    <property type="term" value="C:membrane"/>
    <property type="evidence" value="ECO:0007669"/>
    <property type="project" value="TreeGrafter"/>
</dbReference>
<evidence type="ECO:0000256" key="6">
    <source>
        <dbReference type="PROSITE-ProRule" id="PRU01331"/>
    </source>
</evidence>
<evidence type="ECO:0000256" key="2">
    <source>
        <dbReference type="ARBA" id="ARBA00037583"/>
    </source>
</evidence>
<dbReference type="InterPro" id="IPR036651">
    <property type="entry name" value="Gln_synt_N_sf"/>
</dbReference>
<dbReference type="PROSITE" id="PS51987">
    <property type="entry name" value="GS_CATALYTIC"/>
    <property type="match status" value="1"/>
</dbReference>
<dbReference type="Proteomes" id="UP001152320">
    <property type="component" value="Chromosome 13"/>
</dbReference>
<accession>A0A9Q1H341</accession>
<organism evidence="9 10">
    <name type="scientific">Holothuria leucospilota</name>
    <name type="common">Black long sea cucumber</name>
    <name type="synonym">Mertensiothuria leucospilota</name>
    <dbReference type="NCBI Taxonomy" id="206669"/>
    <lineage>
        <taxon>Eukaryota</taxon>
        <taxon>Metazoa</taxon>
        <taxon>Echinodermata</taxon>
        <taxon>Eleutherozoa</taxon>
        <taxon>Echinozoa</taxon>
        <taxon>Holothuroidea</taxon>
        <taxon>Aspidochirotacea</taxon>
        <taxon>Aspidochirotida</taxon>
        <taxon>Holothuriidae</taxon>
        <taxon>Holothuria</taxon>
    </lineage>
</organism>
<dbReference type="FunFam" id="3.10.20.70:FF:000007">
    <property type="entry name" value="LOW QUALITY PROTEIN: lengsin"/>
    <property type="match status" value="1"/>
</dbReference>
<dbReference type="Gene3D" id="3.30.590.10">
    <property type="entry name" value="Glutamine synthetase/guanido kinase, catalytic domain"/>
    <property type="match status" value="1"/>
</dbReference>
<dbReference type="Gene3D" id="3.10.20.70">
    <property type="entry name" value="Glutamine synthetase, N-terminal domain"/>
    <property type="match status" value="1"/>
</dbReference>
<comment type="similarity">
    <text evidence="1 6 7">Belongs to the glutamine synthetase family.</text>
</comment>
<keyword evidence="10" id="KW-1185">Reference proteome</keyword>
<feature type="domain" description="GS catalytic" evidence="8">
    <location>
        <begin position="113"/>
        <end position="442"/>
    </location>
</feature>
<evidence type="ECO:0000259" key="8">
    <source>
        <dbReference type="PROSITE" id="PS51987"/>
    </source>
</evidence>
<comment type="subunit">
    <text evidence="3">Dodecamer. Interacts with BFSP2 and VIM.</text>
</comment>
<sequence length="442" mass="50113">MGLEDVWNLLITNKIKTVRFQFVDLYGTVRCKNIPVRHFREKATKGLNVLMGYLVLTPYGDFPEDTAYGEESGFGDVTCYPDFETFHLLPWLNDFAGVITTPLLENKKLNSCPREIAIKQLRELEEMGYSLLSAHEYEFTVINRATSKPILEDSNWASALRMLEAEEFFDVLAEDLPKMGIDIETIQGEHGPGQIEITYKPSTGIKAADIAVMFKNAVKEIAWKQGFSASFMSKPFKQWGPLSAHFNHSLWDQMENSVLFDDNDPNKLSKVAKHWIAGILHHARAISILMAPTSNCMLRYHDNPVVPSTVSWGMDNRTAALRVNRSGDRGIFFENRMGAACGNPYISMAATVAAGIDGIRRQLSLPPEVTGQKKDNMELIPSTQEEAMECFLKDDVICKAFGEDFIRSFTALWKMEQKSRCEALAKGIDEYEWARSYFFKYM</sequence>
<dbReference type="SUPFAM" id="SSF55931">
    <property type="entry name" value="Glutamine synthetase/guanido kinase"/>
    <property type="match status" value="1"/>
</dbReference>
<dbReference type="Pfam" id="PF00120">
    <property type="entry name" value="Gln-synt_C"/>
    <property type="match status" value="1"/>
</dbReference>
<dbReference type="PANTHER" id="PTHR43407:SF1">
    <property type="entry name" value="LENGSIN"/>
    <property type="match status" value="1"/>
</dbReference>
<dbReference type="SUPFAM" id="SSF54368">
    <property type="entry name" value="Glutamine synthetase, N-terminal domain"/>
    <property type="match status" value="1"/>
</dbReference>
<dbReference type="InterPro" id="IPR008146">
    <property type="entry name" value="Gln_synth_cat_dom"/>
</dbReference>
<dbReference type="PANTHER" id="PTHR43407">
    <property type="entry name" value="GLUTAMINE SYNTHETASE"/>
    <property type="match status" value="1"/>
</dbReference>
<dbReference type="GO" id="GO:0006542">
    <property type="term" value="P:glutamine biosynthetic process"/>
    <property type="evidence" value="ECO:0007669"/>
    <property type="project" value="InterPro"/>
</dbReference>
<comment type="function">
    <text evidence="2">May act as a component of the cytoskeleton or as a chaperone for the reorganization of intermediate filament proteins during terminal differentiation in the lens. Does not seem to have enzymatic activity.</text>
</comment>
<dbReference type="SMART" id="SM01230">
    <property type="entry name" value="Gln-synt_C"/>
    <property type="match status" value="1"/>
</dbReference>
<gene>
    <name evidence="9" type="ORF">HOLleu_27262</name>
</gene>
<evidence type="ECO:0000313" key="10">
    <source>
        <dbReference type="Proteomes" id="UP001152320"/>
    </source>
</evidence>
<name>A0A9Q1H341_HOLLE</name>
<dbReference type="InterPro" id="IPR014746">
    <property type="entry name" value="Gln_synth/guanido_kin_cat_dom"/>
</dbReference>
<comment type="caution">
    <text evidence="9">The sequence shown here is derived from an EMBL/GenBank/DDBJ whole genome shotgun (WGS) entry which is preliminary data.</text>
</comment>
<proteinExistence type="inferred from homology"/>
<evidence type="ECO:0000256" key="5">
    <source>
        <dbReference type="ARBA" id="ARBA00042675"/>
    </source>
</evidence>
<dbReference type="GO" id="GO:0004356">
    <property type="term" value="F:glutamine synthetase activity"/>
    <property type="evidence" value="ECO:0007669"/>
    <property type="project" value="InterPro"/>
</dbReference>
<protein>
    <recommendedName>
        <fullName evidence="4">Lengsin</fullName>
    </recommendedName>
    <alternativeName>
        <fullName evidence="5">Glutamate-ammonia ligase domain-containing protein 1</fullName>
    </alternativeName>
</protein>
<dbReference type="GO" id="GO:0005737">
    <property type="term" value="C:cytoplasm"/>
    <property type="evidence" value="ECO:0007669"/>
    <property type="project" value="TreeGrafter"/>
</dbReference>
<evidence type="ECO:0000256" key="3">
    <source>
        <dbReference type="ARBA" id="ARBA00038790"/>
    </source>
</evidence>
<reference evidence="9" key="1">
    <citation type="submission" date="2021-10" db="EMBL/GenBank/DDBJ databases">
        <title>Tropical sea cucumber genome reveals ecological adaptation and Cuvierian tubules defense mechanism.</title>
        <authorList>
            <person name="Chen T."/>
        </authorList>
    </citation>
    <scope>NUCLEOTIDE SEQUENCE</scope>
    <source>
        <strain evidence="9">Nanhai2018</strain>
        <tissue evidence="9">Muscle</tissue>
    </source>
</reference>
<evidence type="ECO:0000256" key="4">
    <source>
        <dbReference type="ARBA" id="ARBA00039404"/>
    </source>
</evidence>
<dbReference type="FunFam" id="3.30.590.10:FF:000009">
    <property type="entry name" value="Lengsin, lens protein with glutamine synthetase domain"/>
    <property type="match status" value="1"/>
</dbReference>
<evidence type="ECO:0000256" key="7">
    <source>
        <dbReference type="RuleBase" id="RU000384"/>
    </source>
</evidence>
<dbReference type="AlphaFoldDB" id="A0A9Q1H341"/>